<evidence type="ECO:0000313" key="4">
    <source>
        <dbReference type="Proteomes" id="UP000255168"/>
    </source>
</evidence>
<dbReference type="Proteomes" id="UP000255168">
    <property type="component" value="Chromosome I"/>
</dbReference>
<feature type="region of interest" description="Disordered" evidence="1">
    <location>
        <begin position="1"/>
        <end position="22"/>
    </location>
</feature>
<gene>
    <name evidence="2" type="ORF">CBM2605_A140121</name>
    <name evidence="3" type="ORF">CBM2607_11570</name>
</gene>
<dbReference type="Proteomes" id="UP000256710">
    <property type="component" value="Unassembled WGS sequence"/>
</dbReference>
<reference evidence="4 5" key="1">
    <citation type="submission" date="2018-01" db="EMBL/GenBank/DDBJ databases">
        <authorList>
            <person name="Clerissi C."/>
        </authorList>
    </citation>
    <scope>NUCLEOTIDE SEQUENCE [LARGE SCALE GENOMIC DNA]</scope>
    <source>
        <strain evidence="2">Cupriavidus taiwanensis STM 6082</strain>
        <strain evidence="3">Cupriavidus taiwanensis STM 6160</strain>
    </source>
</reference>
<dbReference type="EMBL" id="OFTC01000006">
    <property type="protein sequence ID" value="SOZ34891.1"/>
    <property type="molecule type" value="Genomic_DNA"/>
</dbReference>
<protein>
    <submittedName>
        <fullName evidence="3">Uncharacterized protein</fullName>
    </submittedName>
</protein>
<name>A0A375H8U7_9BURK</name>
<evidence type="ECO:0000313" key="2">
    <source>
        <dbReference type="EMBL" id="SOZ34891.1"/>
    </source>
</evidence>
<dbReference type="AlphaFoldDB" id="A0A375H8U7"/>
<sequence length="22" mass="2431">MLALQSVQAGDIYGDAYHPKPR</sequence>
<evidence type="ECO:0000256" key="1">
    <source>
        <dbReference type="SAM" id="MobiDB-lite"/>
    </source>
</evidence>
<evidence type="ECO:0000313" key="3">
    <source>
        <dbReference type="EMBL" id="SPD46630.1"/>
    </source>
</evidence>
<proteinExistence type="predicted"/>
<dbReference type="EMBL" id="LT984806">
    <property type="protein sequence ID" value="SPD46630.1"/>
    <property type="molecule type" value="Genomic_DNA"/>
</dbReference>
<organism evidence="3 4">
    <name type="scientific">Cupriavidus neocaledonicus</name>
    <dbReference type="NCBI Taxonomy" id="1040979"/>
    <lineage>
        <taxon>Bacteria</taxon>
        <taxon>Pseudomonadati</taxon>
        <taxon>Pseudomonadota</taxon>
        <taxon>Betaproteobacteria</taxon>
        <taxon>Burkholderiales</taxon>
        <taxon>Burkholderiaceae</taxon>
        <taxon>Cupriavidus</taxon>
    </lineage>
</organism>
<accession>A0A375H8U7</accession>
<evidence type="ECO:0000313" key="5">
    <source>
        <dbReference type="Proteomes" id="UP000256710"/>
    </source>
</evidence>
<keyword evidence="5" id="KW-1185">Reference proteome</keyword>